<reference evidence="2" key="1">
    <citation type="submission" date="2016-06" db="EMBL/GenBank/DDBJ databases">
        <title>Parallel loss of symbiosis genes in relatives of nitrogen-fixing non-legume Parasponia.</title>
        <authorList>
            <person name="Van Velzen R."/>
            <person name="Holmer R."/>
            <person name="Bu F."/>
            <person name="Rutten L."/>
            <person name="Van Zeijl A."/>
            <person name="Liu W."/>
            <person name="Santuari L."/>
            <person name="Cao Q."/>
            <person name="Sharma T."/>
            <person name="Shen D."/>
            <person name="Roswanjaya Y."/>
            <person name="Wardhani T."/>
            <person name="Kalhor M.S."/>
            <person name="Jansen J."/>
            <person name="Van den Hoogen J."/>
            <person name="Gungor B."/>
            <person name="Hartog M."/>
            <person name="Hontelez J."/>
            <person name="Verver J."/>
            <person name="Yang W.-C."/>
            <person name="Schijlen E."/>
            <person name="Repin R."/>
            <person name="Schilthuizen M."/>
            <person name="Schranz E."/>
            <person name="Heidstra R."/>
            <person name="Miyata K."/>
            <person name="Fedorova E."/>
            <person name="Kohlen W."/>
            <person name="Bisseling T."/>
            <person name="Smit S."/>
            <person name="Geurts R."/>
        </authorList>
    </citation>
    <scope>NUCLEOTIDE SEQUENCE [LARGE SCALE GENOMIC DNA]</scope>
    <source>
        <strain evidence="2">cv. RG33-2</strain>
    </source>
</reference>
<name>A0A2P5CML8_TREOI</name>
<dbReference type="AlphaFoldDB" id="A0A2P5CML8"/>
<comment type="caution">
    <text evidence="1">The sequence shown here is derived from an EMBL/GenBank/DDBJ whole genome shotgun (WGS) entry which is preliminary data.</text>
</comment>
<keyword evidence="2" id="KW-1185">Reference proteome</keyword>
<evidence type="ECO:0000313" key="1">
    <source>
        <dbReference type="EMBL" id="PON62299.1"/>
    </source>
</evidence>
<accession>A0A2P5CML8</accession>
<proteinExistence type="predicted"/>
<evidence type="ECO:0000313" key="2">
    <source>
        <dbReference type="Proteomes" id="UP000237000"/>
    </source>
</evidence>
<protein>
    <submittedName>
        <fullName evidence="1">Uncharacterized protein</fullName>
    </submittedName>
</protein>
<organism evidence="1 2">
    <name type="scientific">Trema orientale</name>
    <name type="common">Charcoal tree</name>
    <name type="synonym">Celtis orientalis</name>
    <dbReference type="NCBI Taxonomy" id="63057"/>
    <lineage>
        <taxon>Eukaryota</taxon>
        <taxon>Viridiplantae</taxon>
        <taxon>Streptophyta</taxon>
        <taxon>Embryophyta</taxon>
        <taxon>Tracheophyta</taxon>
        <taxon>Spermatophyta</taxon>
        <taxon>Magnoliopsida</taxon>
        <taxon>eudicotyledons</taxon>
        <taxon>Gunneridae</taxon>
        <taxon>Pentapetalae</taxon>
        <taxon>rosids</taxon>
        <taxon>fabids</taxon>
        <taxon>Rosales</taxon>
        <taxon>Cannabaceae</taxon>
        <taxon>Trema</taxon>
    </lineage>
</organism>
<dbReference type="InParanoid" id="A0A2P5CML8"/>
<dbReference type="EMBL" id="JXTC01000348">
    <property type="protein sequence ID" value="PON62299.1"/>
    <property type="molecule type" value="Genomic_DNA"/>
</dbReference>
<gene>
    <name evidence="1" type="ORF">TorRG33x02_279520</name>
</gene>
<sequence length="54" mass="5895">MSIVMMSLKEGITGLGSEIGSRWLLVAKGDASKLKEFMAETSPRLSLRWAVALK</sequence>
<dbReference type="Proteomes" id="UP000237000">
    <property type="component" value="Unassembled WGS sequence"/>
</dbReference>